<organism evidence="1 2">
    <name type="scientific">Paraconiothyrium brasiliense</name>
    <dbReference type="NCBI Taxonomy" id="300254"/>
    <lineage>
        <taxon>Eukaryota</taxon>
        <taxon>Fungi</taxon>
        <taxon>Dikarya</taxon>
        <taxon>Ascomycota</taxon>
        <taxon>Pezizomycotina</taxon>
        <taxon>Dothideomycetes</taxon>
        <taxon>Pleosporomycetidae</taxon>
        <taxon>Pleosporales</taxon>
        <taxon>Massarineae</taxon>
        <taxon>Didymosphaeriaceae</taxon>
        <taxon>Paraconiothyrium</taxon>
    </lineage>
</organism>
<dbReference type="EMBL" id="JAKJXO020000020">
    <property type="protein sequence ID" value="KAL1592807.1"/>
    <property type="molecule type" value="Genomic_DNA"/>
</dbReference>
<reference evidence="1 2" key="1">
    <citation type="submission" date="2024-02" db="EMBL/GenBank/DDBJ databases">
        <title>De novo assembly and annotation of 12 fungi associated with fruit tree decline syndrome in Ontario, Canada.</title>
        <authorList>
            <person name="Sulman M."/>
            <person name="Ellouze W."/>
            <person name="Ilyukhin E."/>
        </authorList>
    </citation>
    <scope>NUCLEOTIDE SEQUENCE [LARGE SCALE GENOMIC DNA]</scope>
    <source>
        <strain evidence="1 2">M42-189</strain>
    </source>
</reference>
<comment type="caution">
    <text evidence="1">The sequence shown here is derived from an EMBL/GenBank/DDBJ whole genome shotgun (WGS) entry which is preliminary data.</text>
</comment>
<dbReference type="SUPFAM" id="SSF82199">
    <property type="entry name" value="SET domain"/>
    <property type="match status" value="1"/>
</dbReference>
<evidence type="ECO:0000313" key="2">
    <source>
        <dbReference type="Proteomes" id="UP001521785"/>
    </source>
</evidence>
<dbReference type="Gene3D" id="3.90.1410.10">
    <property type="entry name" value="set domain protein methyltransferase, domain 1"/>
    <property type="match status" value="1"/>
</dbReference>
<evidence type="ECO:0000313" key="1">
    <source>
        <dbReference type="EMBL" id="KAL1592807.1"/>
    </source>
</evidence>
<dbReference type="InterPro" id="IPR046341">
    <property type="entry name" value="SET_dom_sf"/>
</dbReference>
<keyword evidence="2" id="KW-1185">Reference proteome</keyword>
<gene>
    <name evidence="1" type="ORF">SLS60_011223</name>
</gene>
<protein>
    <submittedName>
        <fullName evidence="1">Uncharacterized protein</fullName>
    </submittedName>
</protein>
<dbReference type="Proteomes" id="UP001521785">
    <property type="component" value="Unassembled WGS sequence"/>
</dbReference>
<sequence>MPVEIKPLHLLAASMLIRRGRTEGWLREPIEGLPTWANFHGVKFNGIKVGPLPGFEERGSTVIASRELIGEEEEPLMTIPKDLILSKQNIELMAKSDQHLRELLQALDDFGRTTRGAVLAFLLMQATICCPDVKDIGVHTPLTEYIKYLPDELLPTFWSEEEHELLEGTTLRSAVRAKMNSLLREFELFRTATESITWCAKHWWDEEVGLVSEPP</sequence>
<proteinExistence type="predicted"/>
<name>A0ABR3QKX7_9PLEO</name>
<accession>A0ABR3QKX7</accession>